<comment type="caution">
    <text evidence="1">The sequence shown here is derived from an EMBL/GenBank/DDBJ whole genome shotgun (WGS) entry which is preliminary data.</text>
</comment>
<gene>
    <name evidence="1" type="ORF">NDU88_004070</name>
</gene>
<dbReference type="Proteomes" id="UP001066276">
    <property type="component" value="Chromosome 4_2"/>
</dbReference>
<evidence type="ECO:0008006" key="3">
    <source>
        <dbReference type="Google" id="ProtNLM"/>
    </source>
</evidence>
<evidence type="ECO:0000313" key="2">
    <source>
        <dbReference type="Proteomes" id="UP001066276"/>
    </source>
</evidence>
<dbReference type="AlphaFoldDB" id="A0AAV7SHS3"/>
<sequence length="85" mass="9190">MTTDKLPSTMAKQSTIDKYTNLSEVVPDTCEQEGALLDHAVLLTAITQSRDMLDATSGAVGSDVTLLCQHLRKAVEQIIEAETKV</sequence>
<dbReference type="EMBL" id="JANPWB010000008">
    <property type="protein sequence ID" value="KAJ1163614.1"/>
    <property type="molecule type" value="Genomic_DNA"/>
</dbReference>
<reference evidence="1" key="1">
    <citation type="journal article" date="2022" name="bioRxiv">
        <title>Sequencing and chromosome-scale assembly of the giantPleurodeles waltlgenome.</title>
        <authorList>
            <person name="Brown T."/>
            <person name="Elewa A."/>
            <person name="Iarovenko S."/>
            <person name="Subramanian E."/>
            <person name="Araus A.J."/>
            <person name="Petzold A."/>
            <person name="Susuki M."/>
            <person name="Suzuki K.-i.T."/>
            <person name="Hayashi T."/>
            <person name="Toyoda A."/>
            <person name="Oliveira C."/>
            <person name="Osipova E."/>
            <person name="Leigh N.D."/>
            <person name="Simon A."/>
            <person name="Yun M.H."/>
        </authorList>
    </citation>
    <scope>NUCLEOTIDE SEQUENCE</scope>
    <source>
        <strain evidence="1">20211129_DDA</strain>
        <tissue evidence="1">Liver</tissue>
    </source>
</reference>
<evidence type="ECO:0000313" key="1">
    <source>
        <dbReference type="EMBL" id="KAJ1163614.1"/>
    </source>
</evidence>
<name>A0AAV7SHS3_PLEWA</name>
<accession>A0AAV7SHS3</accession>
<keyword evidence="2" id="KW-1185">Reference proteome</keyword>
<organism evidence="1 2">
    <name type="scientific">Pleurodeles waltl</name>
    <name type="common">Iberian ribbed newt</name>
    <dbReference type="NCBI Taxonomy" id="8319"/>
    <lineage>
        <taxon>Eukaryota</taxon>
        <taxon>Metazoa</taxon>
        <taxon>Chordata</taxon>
        <taxon>Craniata</taxon>
        <taxon>Vertebrata</taxon>
        <taxon>Euteleostomi</taxon>
        <taxon>Amphibia</taxon>
        <taxon>Batrachia</taxon>
        <taxon>Caudata</taxon>
        <taxon>Salamandroidea</taxon>
        <taxon>Salamandridae</taxon>
        <taxon>Pleurodelinae</taxon>
        <taxon>Pleurodeles</taxon>
    </lineage>
</organism>
<proteinExistence type="predicted"/>
<protein>
    <recommendedName>
        <fullName evidence="3">DUF3077 domain-containing protein</fullName>
    </recommendedName>
</protein>